<dbReference type="PANTHER" id="PTHR46211:SF1">
    <property type="entry name" value="GLYCEROPHOSPHODIESTER PHOSPHODIESTERASE, CYTOPLASMIC"/>
    <property type="match status" value="1"/>
</dbReference>
<reference evidence="2 3" key="1">
    <citation type="submission" date="2020-05" db="EMBL/GenBank/DDBJ databases">
        <title>Genomic Encyclopedia of Type Strains, Phase III (KMG-III): the genomes of soil and plant-associated and newly described type strains.</title>
        <authorList>
            <person name="Whitman W."/>
        </authorList>
    </citation>
    <scope>NUCLEOTIDE SEQUENCE [LARGE SCALE GENOMIC DNA]</scope>
    <source>
        <strain evidence="2 3">KCTC 19046</strain>
    </source>
</reference>
<dbReference type="GO" id="GO:0008889">
    <property type="term" value="F:glycerophosphodiester phosphodiesterase activity"/>
    <property type="evidence" value="ECO:0007669"/>
    <property type="project" value="UniProtKB-EC"/>
</dbReference>
<accession>A0ABX1ZZK0</accession>
<evidence type="ECO:0000313" key="2">
    <source>
        <dbReference type="EMBL" id="NOV95901.1"/>
    </source>
</evidence>
<protein>
    <submittedName>
        <fullName evidence="2">Glycerophosphoryl diester phosphodiesterase</fullName>
        <ecNumber evidence="2">3.1.4.46</ecNumber>
    </submittedName>
</protein>
<dbReference type="RefSeq" id="WP_343036211.1">
    <property type="nucleotide sequence ID" value="NZ_BAAAML010000002.1"/>
</dbReference>
<dbReference type="PROSITE" id="PS51704">
    <property type="entry name" value="GP_PDE"/>
    <property type="match status" value="1"/>
</dbReference>
<organism evidence="2 3">
    <name type="scientific">Isoptericola halotolerans</name>
    <dbReference type="NCBI Taxonomy" id="300560"/>
    <lineage>
        <taxon>Bacteria</taxon>
        <taxon>Bacillati</taxon>
        <taxon>Actinomycetota</taxon>
        <taxon>Actinomycetes</taxon>
        <taxon>Micrococcales</taxon>
        <taxon>Promicromonosporaceae</taxon>
        <taxon>Isoptericola</taxon>
    </lineage>
</organism>
<dbReference type="Proteomes" id="UP000757540">
    <property type="component" value="Unassembled WGS sequence"/>
</dbReference>
<dbReference type="Pfam" id="PF03009">
    <property type="entry name" value="GDPD"/>
    <property type="match status" value="1"/>
</dbReference>
<feature type="domain" description="GP-PDE" evidence="1">
    <location>
        <begin position="14"/>
        <end position="251"/>
    </location>
</feature>
<dbReference type="EMBL" id="JABEZU010000001">
    <property type="protein sequence ID" value="NOV95901.1"/>
    <property type="molecule type" value="Genomic_DNA"/>
</dbReference>
<dbReference type="PANTHER" id="PTHR46211">
    <property type="entry name" value="GLYCEROPHOSPHORYL DIESTER PHOSPHODIESTERASE"/>
    <property type="match status" value="1"/>
</dbReference>
<sequence length="260" mass="27135">MTTLLPDTPHPDGPVVVAHRGYGAVAPQNTLAAFEAAWRAGAQALELDVRLSADGVPVIIHDPVVERVSDGTGAVGSLDAATIRGFDAGSRFSPVFAGQRIPTFAEAIDFVAARPGMDLLCEYKGQWTAAELAPTIATIDRAGLAGRTVVQGFGRRTVLALGEAAPHLPRGFLCNEAPHDLFQVAEKLGVVAVNPSVAAVLADPGLVTTAHAQGLRVMPWTANETSEWEGLLAAGVDAIITDRPGELRGWLAGRSGTLLR</sequence>
<dbReference type="SUPFAM" id="SSF51695">
    <property type="entry name" value="PLC-like phosphodiesterases"/>
    <property type="match status" value="1"/>
</dbReference>
<gene>
    <name evidence="2" type="ORF">HDG69_000454</name>
</gene>
<name>A0ABX1ZZK0_9MICO</name>
<evidence type="ECO:0000313" key="3">
    <source>
        <dbReference type="Proteomes" id="UP000757540"/>
    </source>
</evidence>
<comment type="caution">
    <text evidence="2">The sequence shown here is derived from an EMBL/GenBank/DDBJ whole genome shotgun (WGS) entry which is preliminary data.</text>
</comment>
<keyword evidence="3" id="KW-1185">Reference proteome</keyword>
<dbReference type="Gene3D" id="3.20.20.190">
    <property type="entry name" value="Phosphatidylinositol (PI) phosphodiesterase"/>
    <property type="match status" value="1"/>
</dbReference>
<dbReference type="EC" id="3.1.4.46" evidence="2"/>
<evidence type="ECO:0000259" key="1">
    <source>
        <dbReference type="PROSITE" id="PS51704"/>
    </source>
</evidence>
<proteinExistence type="predicted"/>
<dbReference type="InterPro" id="IPR017946">
    <property type="entry name" value="PLC-like_Pdiesterase_TIM-brl"/>
</dbReference>
<keyword evidence="2" id="KW-0378">Hydrolase</keyword>
<dbReference type="InterPro" id="IPR030395">
    <property type="entry name" value="GP_PDE_dom"/>
</dbReference>